<dbReference type="GO" id="GO:0006414">
    <property type="term" value="P:translational elongation"/>
    <property type="evidence" value="ECO:0007669"/>
    <property type="project" value="TreeGrafter"/>
</dbReference>
<dbReference type="SUPFAM" id="SSF52833">
    <property type="entry name" value="Thioredoxin-like"/>
    <property type="match status" value="1"/>
</dbReference>
<dbReference type="InterPro" id="IPR036282">
    <property type="entry name" value="Glutathione-S-Trfase_C_sf"/>
</dbReference>
<dbReference type="Pfam" id="PF00043">
    <property type="entry name" value="GST_C"/>
    <property type="match status" value="1"/>
</dbReference>
<dbReference type="SFLD" id="SFLDS00019">
    <property type="entry name" value="Glutathione_Transferase_(cytos"/>
    <property type="match status" value="1"/>
</dbReference>
<protein>
    <submittedName>
        <fullName evidence="4">Glutathione S-transferase</fullName>
    </submittedName>
</protein>
<dbReference type="CDD" id="cd03181">
    <property type="entry name" value="GST_C_EF1Bgamma_like"/>
    <property type="match status" value="1"/>
</dbReference>
<dbReference type="GO" id="GO:0016740">
    <property type="term" value="F:transferase activity"/>
    <property type="evidence" value="ECO:0007669"/>
    <property type="project" value="UniProtKB-KW"/>
</dbReference>
<dbReference type="GO" id="GO:0005737">
    <property type="term" value="C:cytoplasm"/>
    <property type="evidence" value="ECO:0007669"/>
    <property type="project" value="TreeGrafter"/>
</dbReference>
<dbReference type="InterPro" id="IPR004046">
    <property type="entry name" value="GST_C"/>
</dbReference>
<feature type="domain" description="GST N-terminal" evidence="2">
    <location>
        <begin position="4"/>
        <end position="86"/>
    </location>
</feature>
<evidence type="ECO:0000259" key="2">
    <source>
        <dbReference type="PROSITE" id="PS50404"/>
    </source>
</evidence>
<dbReference type="InterPro" id="IPR040079">
    <property type="entry name" value="Glutathione_S-Trfase"/>
</dbReference>
<sequence length="226" mass="25359">MSQSIGTLWTVPYQLEGKRIRALAALSGLELDIGEGYTHFETNRTPEFEAKFPSGKIPSFEGKDGLKLFESIAISRYIASLVPKAGLLGKTPKETALIDQWVAFATNDIGSHSSTVLLLTRGYLKPYVKALDTESRNRLLRGLGTIEKHLSTRTFFVGERITLADITVASVLIRAFQLIFDPETRKSHPNVVRFFETIINQPKLKDIFGEVEYIDKQAQYVPPKKE</sequence>
<evidence type="ECO:0000256" key="1">
    <source>
        <dbReference type="RuleBase" id="RU003494"/>
    </source>
</evidence>
<dbReference type="InterPro" id="IPR036249">
    <property type="entry name" value="Thioredoxin-like_sf"/>
</dbReference>
<dbReference type="CDD" id="cd03044">
    <property type="entry name" value="GST_N_EF1Bgamma"/>
    <property type="match status" value="1"/>
</dbReference>
<dbReference type="AlphaFoldDB" id="A0A166E8J9"/>
<proteinExistence type="inferred from homology"/>
<comment type="similarity">
    <text evidence="1">Belongs to the GST superfamily.</text>
</comment>
<name>A0A166E8J9_9AGAM</name>
<dbReference type="STRING" id="1314776.A0A166E8J9"/>
<keyword evidence="4" id="KW-0808">Transferase</keyword>
<dbReference type="SFLD" id="SFLDG00358">
    <property type="entry name" value="Main_(cytGST)"/>
    <property type="match status" value="1"/>
</dbReference>
<dbReference type="InterPro" id="IPR004045">
    <property type="entry name" value="Glutathione_S-Trfase_N"/>
</dbReference>
<dbReference type="FunFam" id="1.20.1050.10:FF:000006">
    <property type="entry name" value="Elongation factor 1 gamma"/>
    <property type="match status" value="1"/>
</dbReference>
<dbReference type="PROSITE" id="PS50404">
    <property type="entry name" value="GST_NTER"/>
    <property type="match status" value="1"/>
</dbReference>
<dbReference type="SUPFAM" id="SSF47616">
    <property type="entry name" value="GST C-terminal domain-like"/>
    <property type="match status" value="1"/>
</dbReference>
<dbReference type="PANTHER" id="PTHR43986:SF10">
    <property type="entry name" value="ELONGATION FACTOR EEF-1B GAMMA SUBUNIT, PUTATIVE (AFU_ORTHOLOGUE AFUA_1G17120)-RELATED"/>
    <property type="match status" value="1"/>
</dbReference>
<dbReference type="FunFam" id="3.40.30.10:FF:000142">
    <property type="entry name" value="Elongation factor 1 gamma"/>
    <property type="match status" value="1"/>
</dbReference>
<dbReference type="EMBL" id="KV428048">
    <property type="protein sequence ID" value="KZT39313.1"/>
    <property type="molecule type" value="Genomic_DNA"/>
</dbReference>
<organism evidence="4 5">
    <name type="scientific">Sistotremastrum suecicum HHB10207 ss-3</name>
    <dbReference type="NCBI Taxonomy" id="1314776"/>
    <lineage>
        <taxon>Eukaryota</taxon>
        <taxon>Fungi</taxon>
        <taxon>Dikarya</taxon>
        <taxon>Basidiomycota</taxon>
        <taxon>Agaricomycotina</taxon>
        <taxon>Agaricomycetes</taxon>
        <taxon>Sistotremastrales</taxon>
        <taxon>Sistotremastraceae</taxon>
        <taxon>Sistotremastrum</taxon>
    </lineage>
</organism>
<dbReference type="OrthoDB" id="249703at2759"/>
<evidence type="ECO:0000313" key="4">
    <source>
        <dbReference type="EMBL" id="KZT39313.1"/>
    </source>
</evidence>
<keyword evidence="5" id="KW-1185">Reference proteome</keyword>
<evidence type="ECO:0000313" key="5">
    <source>
        <dbReference type="Proteomes" id="UP000076798"/>
    </source>
</evidence>
<dbReference type="PROSITE" id="PS50405">
    <property type="entry name" value="GST_CTER"/>
    <property type="match status" value="1"/>
</dbReference>
<feature type="domain" description="GST C-terminal" evidence="3">
    <location>
        <begin position="91"/>
        <end position="224"/>
    </location>
</feature>
<dbReference type="InterPro" id="IPR010987">
    <property type="entry name" value="Glutathione-S-Trfase_C-like"/>
</dbReference>
<reference evidence="4 5" key="1">
    <citation type="journal article" date="2016" name="Mol. Biol. Evol.">
        <title>Comparative Genomics of Early-Diverging Mushroom-Forming Fungi Provides Insights into the Origins of Lignocellulose Decay Capabilities.</title>
        <authorList>
            <person name="Nagy L.G."/>
            <person name="Riley R."/>
            <person name="Tritt A."/>
            <person name="Adam C."/>
            <person name="Daum C."/>
            <person name="Floudas D."/>
            <person name="Sun H."/>
            <person name="Yadav J.S."/>
            <person name="Pangilinan J."/>
            <person name="Larsson K.H."/>
            <person name="Matsuura K."/>
            <person name="Barry K."/>
            <person name="Labutti K."/>
            <person name="Kuo R."/>
            <person name="Ohm R.A."/>
            <person name="Bhattacharya S.S."/>
            <person name="Shirouzu T."/>
            <person name="Yoshinaga Y."/>
            <person name="Martin F.M."/>
            <person name="Grigoriev I.V."/>
            <person name="Hibbett D.S."/>
        </authorList>
    </citation>
    <scope>NUCLEOTIDE SEQUENCE [LARGE SCALE GENOMIC DNA]</scope>
    <source>
        <strain evidence="4 5">HHB10207 ss-3</strain>
    </source>
</reference>
<dbReference type="InterPro" id="IPR050802">
    <property type="entry name" value="EF-GSTs"/>
</dbReference>
<evidence type="ECO:0000259" key="3">
    <source>
        <dbReference type="PROSITE" id="PS50405"/>
    </source>
</evidence>
<dbReference type="GO" id="GO:0005634">
    <property type="term" value="C:nucleus"/>
    <property type="evidence" value="ECO:0007669"/>
    <property type="project" value="TreeGrafter"/>
</dbReference>
<gene>
    <name evidence="4" type="ORF">SISSUDRAFT_652941</name>
</gene>
<dbReference type="Pfam" id="PF02798">
    <property type="entry name" value="GST_N"/>
    <property type="match status" value="1"/>
</dbReference>
<dbReference type="Gene3D" id="1.20.1050.10">
    <property type="match status" value="1"/>
</dbReference>
<dbReference type="Gene3D" id="3.40.30.10">
    <property type="entry name" value="Glutaredoxin"/>
    <property type="match status" value="1"/>
</dbReference>
<dbReference type="PANTHER" id="PTHR43986">
    <property type="entry name" value="ELONGATION FACTOR 1-GAMMA"/>
    <property type="match status" value="1"/>
</dbReference>
<dbReference type="Proteomes" id="UP000076798">
    <property type="component" value="Unassembled WGS sequence"/>
</dbReference>
<accession>A0A166E8J9</accession>